<keyword evidence="4" id="KW-0732">Signal</keyword>
<dbReference type="Proteomes" id="UP000046392">
    <property type="component" value="Unplaced"/>
</dbReference>
<name>A0A0N5C066_STREA</name>
<dbReference type="InterPro" id="IPR001534">
    <property type="entry name" value="Transthyretin-like"/>
</dbReference>
<sequence length="149" mass="17593">MTIKIISYIILLFSIFILASSRAWFRYQSVGVDIHFKCFGKNFSDVRAVLYDYMTPFWNTIGSFNASEDGELYFYGKLDPYLYLYHRCGEKDPMCQTEIYIHIPKKYVYSGRTPKEMFKAQINLENSYIGQNRQCIRNGKLVKNVPYPK</sequence>
<evidence type="ECO:0000256" key="4">
    <source>
        <dbReference type="ARBA" id="ARBA00022729"/>
    </source>
</evidence>
<evidence type="ECO:0000256" key="1">
    <source>
        <dbReference type="ARBA" id="ARBA00004613"/>
    </source>
</evidence>
<dbReference type="InterPro" id="IPR038479">
    <property type="entry name" value="Transthyretin-like_sf"/>
</dbReference>
<comment type="subcellular location">
    <subcellularLocation>
        <location evidence="1">Secreted</location>
    </subcellularLocation>
</comment>
<evidence type="ECO:0000256" key="3">
    <source>
        <dbReference type="ARBA" id="ARBA00022525"/>
    </source>
</evidence>
<accession>A0A0N5C066</accession>
<proteinExistence type="inferred from homology"/>
<dbReference type="AlphaFoldDB" id="A0A0N5C066"/>
<dbReference type="PANTHER" id="PTHR21700:SF24">
    <property type="entry name" value="TRANSTHYRETIN-LIKE FAMILY PROTEIN"/>
    <property type="match status" value="1"/>
</dbReference>
<keyword evidence="5" id="KW-0472">Membrane</keyword>
<keyword evidence="6" id="KW-1185">Reference proteome</keyword>
<dbReference type="GO" id="GO:0009986">
    <property type="term" value="C:cell surface"/>
    <property type="evidence" value="ECO:0007669"/>
    <property type="project" value="InterPro"/>
</dbReference>
<dbReference type="PANTHER" id="PTHR21700">
    <property type="entry name" value="TRANSTHYRETIN-LIKE FAMILY PROTEIN-RELATED"/>
    <property type="match status" value="1"/>
</dbReference>
<dbReference type="WBParaSite" id="SPAL_0001139700.1">
    <property type="protein sequence ID" value="SPAL_0001139700.1"/>
    <property type="gene ID" value="SPAL_0001139700"/>
</dbReference>
<keyword evidence="5" id="KW-1133">Transmembrane helix</keyword>
<dbReference type="STRING" id="174720.A0A0N5C066"/>
<dbReference type="GO" id="GO:0005576">
    <property type="term" value="C:extracellular region"/>
    <property type="evidence" value="ECO:0007669"/>
    <property type="project" value="UniProtKB-SubCell"/>
</dbReference>
<keyword evidence="5" id="KW-0812">Transmembrane</keyword>
<feature type="transmembrane region" description="Helical" evidence="5">
    <location>
        <begin position="6"/>
        <end position="25"/>
    </location>
</feature>
<reference evidence="7" key="1">
    <citation type="submission" date="2017-02" db="UniProtKB">
        <authorList>
            <consortium name="WormBaseParasite"/>
        </authorList>
    </citation>
    <scope>IDENTIFICATION</scope>
</reference>
<keyword evidence="3" id="KW-0964">Secreted</keyword>
<comment type="similarity">
    <text evidence="2">Belongs to the nematode transthyretin-like family.</text>
</comment>
<protein>
    <submittedName>
        <fullName evidence="7">Transthyretin-like family protein</fullName>
    </submittedName>
</protein>
<evidence type="ECO:0000313" key="6">
    <source>
        <dbReference type="Proteomes" id="UP000046392"/>
    </source>
</evidence>
<evidence type="ECO:0000256" key="2">
    <source>
        <dbReference type="ARBA" id="ARBA00010112"/>
    </source>
</evidence>
<dbReference type="Gene3D" id="2.60.40.3330">
    <property type="match status" value="1"/>
</dbReference>
<organism evidence="6 7">
    <name type="scientific">Strongyloides papillosus</name>
    <name type="common">Intestinal threadworm</name>
    <dbReference type="NCBI Taxonomy" id="174720"/>
    <lineage>
        <taxon>Eukaryota</taxon>
        <taxon>Metazoa</taxon>
        <taxon>Ecdysozoa</taxon>
        <taxon>Nematoda</taxon>
        <taxon>Chromadorea</taxon>
        <taxon>Rhabditida</taxon>
        <taxon>Tylenchina</taxon>
        <taxon>Panagrolaimomorpha</taxon>
        <taxon>Strongyloidoidea</taxon>
        <taxon>Strongyloididae</taxon>
        <taxon>Strongyloides</taxon>
    </lineage>
</organism>
<evidence type="ECO:0000256" key="5">
    <source>
        <dbReference type="SAM" id="Phobius"/>
    </source>
</evidence>
<evidence type="ECO:0000313" key="7">
    <source>
        <dbReference type="WBParaSite" id="SPAL_0001139700.1"/>
    </source>
</evidence>